<evidence type="ECO:0000313" key="3">
    <source>
        <dbReference type="Proteomes" id="UP000552709"/>
    </source>
</evidence>
<evidence type="ECO:0000313" key="2">
    <source>
        <dbReference type="EMBL" id="MBB5363180.1"/>
    </source>
</evidence>
<dbReference type="Pfam" id="PF13226">
    <property type="entry name" value="DUF4034"/>
    <property type="match status" value="1"/>
</dbReference>
<proteinExistence type="predicted"/>
<feature type="domain" description="DUF4034" evidence="1">
    <location>
        <begin position="20"/>
        <end position="160"/>
    </location>
</feature>
<dbReference type="InterPro" id="IPR025115">
    <property type="entry name" value="DUF4034"/>
</dbReference>
<gene>
    <name evidence="2" type="ORF">HNQ08_002278</name>
</gene>
<comment type="caution">
    <text evidence="2">The sequence shown here is derived from an EMBL/GenBank/DDBJ whole genome shotgun (WGS) entry which is preliminary data.</text>
</comment>
<dbReference type="EMBL" id="JACHFL010000005">
    <property type="protein sequence ID" value="MBB5363180.1"/>
    <property type="molecule type" value="Genomic_DNA"/>
</dbReference>
<reference evidence="2 3" key="1">
    <citation type="submission" date="2020-08" db="EMBL/GenBank/DDBJ databases">
        <title>Genomic Encyclopedia of Type Strains, Phase IV (KMG-IV): sequencing the most valuable type-strain genomes for metagenomic binning, comparative biology and taxonomic classification.</title>
        <authorList>
            <person name="Goeker M."/>
        </authorList>
    </citation>
    <scope>NUCLEOTIDE SEQUENCE [LARGE SCALE GENOMIC DNA]</scope>
    <source>
        <strain evidence="2 3">DSM 27939</strain>
    </source>
</reference>
<protein>
    <recommendedName>
        <fullName evidence="1">DUF4034 domain-containing protein</fullName>
    </recommendedName>
</protein>
<keyword evidence="3" id="KW-1185">Reference proteome</keyword>
<evidence type="ECO:0000259" key="1">
    <source>
        <dbReference type="Pfam" id="PF13226"/>
    </source>
</evidence>
<name>A0A7W8NEZ4_9DEIO</name>
<organism evidence="2 3">
    <name type="scientific">Deinococcus humi</name>
    <dbReference type="NCBI Taxonomy" id="662880"/>
    <lineage>
        <taxon>Bacteria</taxon>
        <taxon>Thermotogati</taxon>
        <taxon>Deinococcota</taxon>
        <taxon>Deinococci</taxon>
        <taxon>Deinococcales</taxon>
        <taxon>Deinococcaceae</taxon>
        <taxon>Deinococcus</taxon>
    </lineage>
</organism>
<dbReference type="RefSeq" id="WP_184131650.1">
    <property type="nucleotide sequence ID" value="NZ_JACHFL010000005.1"/>
</dbReference>
<sequence length="337" mass="37978">MTVLASLPATTSTPARLSREALRDLLSDRNFEALETHYGGLHHAFSVQQLSEKELRRAYTLAESYRPEFTKPFRAWVNAYPQSYPARVSLASHLFAHGWQLRTMRLAKDIPEENRQELAEVMAEAWSYFVEAVELDAQATLAYCGLICLQMQQGEQGWDAYLAGLKAAPGSMQLRRTMLSNLRTEWGGSHEAQAAFVKRPEHESLPEQERARLEAQRLCQLGHHLGHFANDHAGAKKAFRQSLALSREAGALSGLANWVGPFAKRRLLNEALALEPDDDHIRALHAIGRLENFAPAGPQLEILRDCAEWGEPFATDILGAPLWVIRLRPVLMRLMRR</sequence>
<dbReference type="Proteomes" id="UP000552709">
    <property type="component" value="Unassembled WGS sequence"/>
</dbReference>
<dbReference type="AlphaFoldDB" id="A0A7W8NEZ4"/>
<accession>A0A7W8NEZ4</accession>